<proteinExistence type="inferred from homology"/>
<dbReference type="PANTHER" id="PTHR42733:SF12">
    <property type="entry name" value="PROTEINASE"/>
    <property type="match status" value="1"/>
</dbReference>
<evidence type="ECO:0000256" key="1">
    <source>
        <dbReference type="ARBA" id="ARBA00008542"/>
    </source>
</evidence>
<reference evidence="3 4" key="1">
    <citation type="journal article" date="2020" name="ISME J.">
        <title>Comparative genomics reveals insights into cyanobacterial evolution and habitat adaptation.</title>
        <authorList>
            <person name="Chen M.Y."/>
            <person name="Teng W.K."/>
            <person name="Zhao L."/>
            <person name="Hu C.X."/>
            <person name="Zhou Y.K."/>
            <person name="Han B.P."/>
            <person name="Song L.R."/>
            <person name="Shu W.S."/>
        </authorList>
    </citation>
    <scope>NUCLEOTIDE SEQUENCE [LARGE SCALE GENOMIC DNA]</scope>
    <source>
        <strain evidence="3 4">FACHB-391</strain>
    </source>
</reference>
<dbReference type="CDD" id="cd03134">
    <property type="entry name" value="GATase1_PfpI_like"/>
    <property type="match status" value="1"/>
</dbReference>
<dbReference type="InterPro" id="IPR006286">
    <property type="entry name" value="C56_PfpI-like"/>
</dbReference>
<dbReference type="Gene3D" id="3.40.50.880">
    <property type="match status" value="1"/>
</dbReference>
<evidence type="ECO:0000259" key="2">
    <source>
        <dbReference type="Pfam" id="PF01965"/>
    </source>
</evidence>
<dbReference type="NCBIfam" id="TIGR01382">
    <property type="entry name" value="PfpI"/>
    <property type="match status" value="1"/>
</dbReference>
<keyword evidence="4" id="KW-1185">Reference proteome</keyword>
<dbReference type="EMBL" id="JACJTE010000038">
    <property type="protein sequence ID" value="MBD2563927.1"/>
    <property type="molecule type" value="Genomic_DNA"/>
</dbReference>
<dbReference type="Proteomes" id="UP000604661">
    <property type="component" value="Unassembled WGS sequence"/>
</dbReference>
<evidence type="ECO:0000313" key="4">
    <source>
        <dbReference type="Proteomes" id="UP000604661"/>
    </source>
</evidence>
<feature type="domain" description="DJ-1/PfpI" evidence="2">
    <location>
        <begin position="8"/>
        <end position="174"/>
    </location>
</feature>
<sequence length="187" mass="20733">MPDLSNFRVAVIATDGFEESELTEPVRPLKEAGATVEILSAKLGQIQAFRHFDKSITVNVDRVLTEAQPEEFDAVLLPGGALNADTLRMGPKVQSFLQKMQEQGKPIAAICHAPWELVSAGLVRGRTLTSYYTIQDDIRNAGGNWVDKEVVVDRNWVTSRQPDDIPAFNREMLNLFSKFKLSFAGAL</sequence>
<dbReference type="InterPro" id="IPR002818">
    <property type="entry name" value="DJ-1/PfpI"/>
</dbReference>
<gene>
    <name evidence="3" type="ORF">H6G95_25635</name>
</gene>
<dbReference type="SUPFAM" id="SSF52317">
    <property type="entry name" value="Class I glutamine amidotransferase-like"/>
    <property type="match status" value="1"/>
</dbReference>
<organism evidence="3 4">
    <name type="scientific">Nostoc linckia FACHB-391</name>
    <dbReference type="NCBI Taxonomy" id="2692906"/>
    <lineage>
        <taxon>Bacteria</taxon>
        <taxon>Bacillati</taxon>
        <taxon>Cyanobacteriota</taxon>
        <taxon>Cyanophyceae</taxon>
        <taxon>Nostocales</taxon>
        <taxon>Nostocaceae</taxon>
        <taxon>Nostoc</taxon>
    </lineage>
</organism>
<comment type="caution">
    <text evidence="3">The sequence shown here is derived from an EMBL/GenBank/DDBJ whole genome shotgun (WGS) entry which is preliminary data.</text>
</comment>
<comment type="similarity">
    <text evidence="1">Belongs to the peptidase C56 family.</text>
</comment>
<dbReference type="Pfam" id="PF01965">
    <property type="entry name" value="DJ-1_PfpI"/>
    <property type="match status" value="1"/>
</dbReference>
<name>A0ABR8F2C9_NOSLI</name>
<protein>
    <submittedName>
        <fullName evidence="3">Type 1 glutamine amidotransferase</fullName>
    </submittedName>
</protein>
<evidence type="ECO:0000313" key="3">
    <source>
        <dbReference type="EMBL" id="MBD2563927.1"/>
    </source>
</evidence>
<accession>A0ABR8F2C9</accession>
<dbReference type="InterPro" id="IPR029062">
    <property type="entry name" value="Class_I_gatase-like"/>
</dbReference>
<dbReference type="RefSeq" id="WP_190897573.1">
    <property type="nucleotide sequence ID" value="NZ_JACJTE010000038.1"/>
</dbReference>
<keyword evidence="3" id="KW-0315">Glutamine amidotransferase</keyword>
<dbReference type="PROSITE" id="PS51276">
    <property type="entry name" value="PEPTIDASE_C56_PFPI"/>
    <property type="match status" value="1"/>
</dbReference>
<dbReference type="PANTHER" id="PTHR42733">
    <property type="entry name" value="DJ-1 PROTEIN"/>
    <property type="match status" value="1"/>
</dbReference>